<evidence type="ECO:0000313" key="2">
    <source>
        <dbReference type="EMBL" id="KAK3778692.1"/>
    </source>
</evidence>
<dbReference type="AlphaFoldDB" id="A0AAE1A1T6"/>
<organism evidence="2 3">
    <name type="scientific">Elysia crispata</name>
    <name type="common">lettuce slug</name>
    <dbReference type="NCBI Taxonomy" id="231223"/>
    <lineage>
        <taxon>Eukaryota</taxon>
        <taxon>Metazoa</taxon>
        <taxon>Spiralia</taxon>
        <taxon>Lophotrochozoa</taxon>
        <taxon>Mollusca</taxon>
        <taxon>Gastropoda</taxon>
        <taxon>Heterobranchia</taxon>
        <taxon>Euthyneura</taxon>
        <taxon>Panpulmonata</taxon>
        <taxon>Sacoglossa</taxon>
        <taxon>Placobranchoidea</taxon>
        <taxon>Plakobranchidae</taxon>
        <taxon>Elysia</taxon>
    </lineage>
</organism>
<evidence type="ECO:0000256" key="1">
    <source>
        <dbReference type="SAM" id="MobiDB-lite"/>
    </source>
</evidence>
<evidence type="ECO:0000313" key="3">
    <source>
        <dbReference type="Proteomes" id="UP001283361"/>
    </source>
</evidence>
<feature type="region of interest" description="Disordered" evidence="1">
    <location>
        <begin position="20"/>
        <end position="46"/>
    </location>
</feature>
<name>A0AAE1A1T6_9GAST</name>
<accession>A0AAE1A1T6</accession>
<keyword evidence="3" id="KW-1185">Reference proteome</keyword>
<proteinExistence type="predicted"/>
<reference evidence="2" key="1">
    <citation type="journal article" date="2023" name="G3 (Bethesda)">
        <title>A reference genome for the long-term kleptoplast-retaining sea slug Elysia crispata morphotype clarki.</title>
        <authorList>
            <person name="Eastman K.E."/>
            <person name="Pendleton A.L."/>
            <person name="Shaikh M.A."/>
            <person name="Suttiyut T."/>
            <person name="Ogas R."/>
            <person name="Tomko P."/>
            <person name="Gavelis G."/>
            <person name="Widhalm J.R."/>
            <person name="Wisecaver J.H."/>
        </authorList>
    </citation>
    <scope>NUCLEOTIDE SEQUENCE</scope>
    <source>
        <strain evidence="2">ECLA1</strain>
    </source>
</reference>
<sequence>MPTDREAGRETKIGIQTWGDSYTERPKTTAKHKRVRMEKERSGGRSRRHVFPLYLRLLSETGQISTTLFSPMMQQ</sequence>
<gene>
    <name evidence="2" type="ORF">RRG08_012965</name>
</gene>
<dbReference type="EMBL" id="JAWDGP010002895">
    <property type="protein sequence ID" value="KAK3778692.1"/>
    <property type="molecule type" value="Genomic_DNA"/>
</dbReference>
<protein>
    <submittedName>
        <fullName evidence="2">Uncharacterized protein</fullName>
    </submittedName>
</protein>
<dbReference type="Proteomes" id="UP001283361">
    <property type="component" value="Unassembled WGS sequence"/>
</dbReference>
<comment type="caution">
    <text evidence="2">The sequence shown here is derived from an EMBL/GenBank/DDBJ whole genome shotgun (WGS) entry which is preliminary data.</text>
</comment>